<evidence type="ECO:0000313" key="3">
    <source>
        <dbReference type="EMBL" id="RMI43916.1"/>
    </source>
</evidence>
<feature type="transmembrane region" description="Helical" evidence="2">
    <location>
        <begin position="63"/>
        <end position="85"/>
    </location>
</feature>
<evidence type="ECO:0000313" key="4">
    <source>
        <dbReference type="Proteomes" id="UP000282674"/>
    </source>
</evidence>
<feature type="region of interest" description="Disordered" evidence="1">
    <location>
        <begin position="416"/>
        <end position="495"/>
    </location>
</feature>
<keyword evidence="2" id="KW-0472">Membrane</keyword>
<proteinExistence type="predicted"/>
<organism evidence="3 4">
    <name type="scientific">Actinomadura harenae</name>
    <dbReference type="NCBI Taxonomy" id="2483351"/>
    <lineage>
        <taxon>Bacteria</taxon>
        <taxon>Bacillati</taxon>
        <taxon>Actinomycetota</taxon>
        <taxon>Actinomycetes</taxon>
        <taxon>Streptosporangiales</taxon>
        <taxon>Thermomonosporaceae</taxon>
        <taxon>Actinomadura</taxon>
    </lineage>
</organism>
<feature type="transmembrane region" description="Helical" evidence="2">
    <location>
        <begin position="150"/>
        <end position="168"/>
    </location>
</feature>
<name>A0A3M2M2X8_9ACTN</name>
<dbReference type="Proteomes" id="UP000282674">
    <property type="component" value="Unassembled WGS sequence"/>
</dbReference>
<feature type="transmembrane region" description="Helical" evidence="2">
    <location>
        <begin position="97"/>
        <end position="116"/>
    </location>
</feature>
<keyword evidence="4" id="KW-1185">Reference proteome</keyword>
<sequence length="520" mass="56836">MTRVDLATVTTCRPLVRTPVFRWAVAGATGLTAGLVLILRWLLDGGWRLDRRPPTHPGLGSPSLTTWFTPCYALVVLGILTVVIWDCRRRHRLTYPAAVMIVAIPCMWMDSLGAYARPVFGFYKDHPWAIRSWSAYLPGWHGGDQPATDLPVQALMYYLSMPLLFFVVRQATRLSGRARPSWGRYRLTAVAIAAAALCSAAVMLLGISVRLFAYLRVIPSLTVFYGTRFQYPAYDAIYFGVAFAWFGLLWQRLDADGLTAVERGAERFPRRSRPWIRCLAIAGALQAALLFYGLATVATSFATSGPPAQLRTPILTSQGWFRSRPSATFLDGSGNTRVGGRSVMVGLRNAEGPAALSGNVLRGASVLPPLHGDGDRAGPGAVWRARPRVQQPLCPALVGGDCQTILRLQGWVRAAVPGRAPPHPAPGAREKHARTPQDPHRRRGGDRGPRPGRRPRPRGRGDMAGQGRLRPGGQRLPAARRRVRPAEGGALAEQRRVRPGGRRLLAALRRVTIPGRAPAL</sequence>
<feature type="transmembrane region" description="Helical" evidence="2">
    <location>
        <begin position="189"/>
        <end position="213"/>
    </location>
</feature>
<feature type="transmembrane region" description="Helical" evidence="2">
    <location>
        <begin position="20"/>
        <end position="43"/>
    </location>
</feature>
<dbReference type="InterPro" id="IPR033459">
    <property type="entry name" value="AveC-like"/>
</dbReference>
<evidence type="ECO:0000256" key="1">
    <source>
        <dbReference type="SAM" id="MobiDB-lite"/>
    </source>
</evidence>
<evidence type="ECO:0000256" key="2">
    <source>
        <dbReference type="SAM" id="Phobius"/>
    </source>
</evidence>
<dbReference type="AlphaFoldDB" id="A0A3M2M2X8"/>
<accession>A0A3M2M2X8</accession>
<dbReference type="RefSeq" id="WP_122194914.1">
    <property type="nucleotide sequence ID" value="NZ_JBHSKC010000035.1"/>
</dbReference>
<comment type="caution">
    <text evidence="3">The sequence shown here is derived from an EMBL/GenBank/DDBJ whole genome shotgun (WGS) entry which is preliminary data.</text>
</comment>
<protein>
    <submittedName>
        <fullName evidence="3">Spirocyclase, AveC family</fullName>
    </submittedName>
</protein>
<reference evidence="3 4" key="1">
    <citation type="submission" date="2018-10" db="EMBL/GenBank/DDBJ databases">
        <title>Isolation from soil.</title>
        <authorList>
            <person name="Hu J."/>
        </authorList>
    </citation>
    <scope>NUCLEOTIDE SEQUENCE [LARGE SCALE GENOMIC DNA]</scope>
    <source>
        <strain evidence="3 4">NEAU-Ht49</strain>
    </source>
</reference>
<gene>
    <name evidence="3" type="ORF">EBO15_14530</name>
</gene>
<feature type="transmembrane region" description="Helical" evidence="2">
    <location>
        <begin position="233"/>
        <end position="253"/>
    </location>
</feature>
<dbReference type="EMBL" id="RFFG01000022">
    <property type="protein sequence ID" value="RMI43916.1"/>
    <property type="molecule type" value="Genomic_DNA"/>
</dbReference>
<dbReference type="Pfam" id="PF17198">
    <property type="entry name" value="AveC_like"/>
    <property type="match status" value="1"/>
</dbReference>
<feature type="compositionally biased region" description="Low complexity" evidence="1">
    <location>
        <begin position="465"/>
        <end position="477"/>
    </location>
</feature>
<keyword evidence="2" id="KW-0812">Transmembrane</keyword>
<feature type="transmembrane region" description="Helical" evidence="2">
    <location>
        <begin position="274"/>
        <end position="295"/>
    </location>
</feature>
<keyword evidence="2" id="KW-1133">Transmembrane helix</keyword>
<feature type="compositionally biased region" description="Basic and acidic residues" evidence="1">
    <location>
        <begin position="428"/>
        <end position="449"/>
    </location>
</feature>